<feature type="region of interest" description="Disordered" evidence="1">
    <location>
        <begin position="1"/>
        <end position="20"/>
    </location>
</feature>
<proteinExistence type="predicted"/>
<accession>A0A484I775</accession>
<evidence type="ECO:0000313" key="2">
    <source>
        <dbReference type="EMBL" id="VFJ13589.1"/>
    </source>
</evidence>
<name>A0A484I775_9ARCH</name>
<dbReference type="GeneID" id="39420654"/>
<protein>
    <submittedName>
        <fullName evidence="2">Uncharacterized protein</fullName>
    </submittedName>
</protein>
<feature type="compositionally biased region" description="Polar residues" evidence="1">
    <location>
        <begin position="45"/>
        <end position="61"/>
    </location>
</feature>
<dbReference type="AlphaFoldDB" id="A0A484I775"/>
<reference evidence="2 3" key="1">
    <citation type="submission" date="2019-02" db="EMBL/GenBank/DDBJ databases">
        <authorList>
            <person name="Lehtovirta-Morley E L."/>
        </authorList>
    </citation>
    <scope>NUCLEOTIDE SEQUENCE [LARGE SCALE GENOMIC DNA]</scope>
    <source>
        <strain evidence="2">NFRAN1</strain>
    </source>
</reference>
<dbReference type="EMBL" id="LR216287">
    <property type="protein sequence ID" value="VFJ13589.1"/>
    <property type="molecule type" value="Genomic_DNA"/>
</dbReference>
<dbReference type="KEGG" id="nfn:NFRAN_1267"/>
<dbReference type="Proteomes" id="UP000294299">
    <property type="component" value="Chromosome NFRAN"/>
</dbReference>
<feature type="region of interest" description="Disordered" evidence="1">
    <location>
        <begin position="45"/>
        <end position="76"/>
    </location>
</feature>
<evidence type="ECO:0000256" key="1">
    <source>
        <dbReference type="SAM" id="MobiDB-lite"/>
    </source>
</evidence>
<feature type="compositionally biased region" description="Basic residues" evidence="1">
    <location>
        <begin position="67"/>
        <end position="76"/>
    </location>
</feature>
<dbReference type="RefSeq" id="WP_134483537.1">
    <property type="nucleotide sequence ID" value="NZ_LR216287.1"/>
</dbReference>
<feature type="compositionally biased region" description="Low complexity" evidence="1">
    <location>
        <begin position="1"/>
        <end position="13"/>
    </location>
</feature>
<sequence length="76" mass="8529">MINKIITDDTTNIGELQTETSPPMFSYCVSDKNVEQSTSQFDGCSIEPITSNNSTEPSSDTWLHCQKDHHKSFPPH</sequence>
<gene>
    <name evidence="2" type="ORF">NFRAN_1267</name>
</gene>
<organism evidence="2 3">
    <name type="scientific">Candidatus Nitrosocosmicus franklandianus</name>
    <dbReference type="NCBI Taxonomy" id="1798806"/>
    <lineage>
        <taxon>Archaea</taxon>
        <taxon>Nitrososphaerota</taxon>
        <taxon>Nitrososphaeria</taxon>
        <taxon>Nitrososphaerales</taxon>
        <taxon>Nitrososphaeraceae</taxon>
        <taxon>Candidatus Nitrosocosmicus</taxon>
    </lineage>
</organism>
<keyword evidence="3" id="KW-1185">Reference proteome</keyword>
<evidence type="ECO:0000313" key="3">
    <source>
        <dbReference type="Proteomes" id="UP000294299"/>
    </source>
</evidence>